<dbReference type="AlphaFoldDB" id="A0A8H7QDX9"/>
<protein>
    <submittedName>
        <fullName evidence="2">Uncharacterized protein</fullName>
    </submittedName>
</protein>
<dbReference type="OrthoDB" id="2276649at2759"/>
<evidence type="ECO:0000256" key="1">
    <source>
        <dbReference type="SAM" id="MobiDB-lite"/>
    </source>
</evidence>
<evidence type="ECO:0000313" key="2">
    <source>
        <dbReference type="EMBL" id="KAG2190234.1"/>
    </source>
</evidence>
<organism evidence="2 3">
    <name type="scientific">Mucor plumbeus</name>
    <dbReference type="NCBI Taxonomy" id="97098"/>
    <lineage>
        <taxon>Eukaryota</taxon>
        <taxon>Fungi</taxon>
        <taxon>Fungi incertae sedis</taxon>
        <taxon>Mucoromycota</taxon>
        <taxon>Mucoromycotina</taxon>
        <taxon>Mucoromycetes</taxon>
        <taxon>Mucorales</taxon>
        <taxon>Mucorineae</taxon>
        <taxon>Mucoraceae</taxon>
        <taxon>Mucor</taxon>
    </lineage>
</organism>
<reference evidence="2" key="1">
    <citation type="submission" date="2020-12" db="EMBL/GenBank/DDBJ databases">
        <title>Metabolic potential, ecology and presence of endohyphal bacteria is reflected in genomic diversity of Mucoromycotina.</title>
        <authorList>
            <person name="Muszewska A."/>
            <person name="Okrasinska A."/>
            <person name="Steczkiewicz K."/>
            <person name="Drgas O."/>
            <person name="Orlowska M."/>
            <person name="Perlinska-Lenart U."/>
            <person name="Aleksandrzak-Piekarczyk T."/>
            <person name="Szatraj K."/>
            <person name="Zielenkiewicz U."/>
            <person name="Pilsyk S."/>
            <person name="Malc E."/>
            <person name="Mieczkowski P."/>
            <person name="Kruszewska J.S."/>
            <person name="Biernat P."/>
            <person name="Pawlowska J."/>
        </authorList>
    </citation>
    <scope>NUCLEOTIDE SEQUENCE</scope>
    <source>
        <strain evidence="2">CBS 226.32</strain>
    </source>
</reference>
<dbReference type="EMBL" id="JAEPRC010001019">
    <property type="protein sequence ID" value="KAG2190234.1"/>
    <property type="molecule type" value="Genomic_DNA"/>
</dbReference>
<sequence length="102" mass="11379">MAHNKKSEASQKADEIENTLREGASDVAKTVDKKLNNTNENVDSAAKRAEEEINKLKAELTNLRRRAGPKIQKAENFLCSPAAINFYKGLAFKKYACSSSRY</sequence>
<gene>
    <name evidence="2" type="ORF">INT46_005720</name>
</gene>
<feature type="compositionally biased region" description="Basic and acidic residues" evidence="1">
    <location>
        <begin position="1"/>
        <end position="35"/>
    </location>
</feature>
<feature type="region of interest" description="Disordered" evidence="1">
    <location>
        <begin position="1"/>
        <end position="46"/>
    </location>
</feature>
<comment type="caution">
    <text evidence="2">The sequence shown here is derived from an EMBL/GenBank/DDBJ whole genome shotgun (WGS) entry which is preliminary data.</text>
</comment>
<evidence type="ECO:0000313" key="3">
    <source>
        <dbReference type="Proteomes" id="UP000650833"/>
    </source>
</evidence>
<keyword evidence="3" id="KW-1185">Reference proteome</keyword>
<name>A0A8H7QDX9_9FUNG</name>
<proteinExistence type="predicted"/>
<dbReference type="Proteomes" id="UP000650833">
    <property type="component" value="Unassembled WGS sequence"/>
</dbReference>
<accession>A0A8H7QDX9</accession>